<dbReference type="SUPFAM" id="SSF46894">
    <property type="entry name" value="C-terminal effector domain of the bipartite response regulators"/>
    <property type="match status" value="1"/>
</dbReference>
<dbReference type="GO" id="GO:0006355">
    <property type="term" value="P:regulation of DNA-templated transcription"/>
    <property type="evidence" value="ECO:0007669"/>
    <property type="project" value="InterPro"/>
</dbReference>
<feature type="domain" description="Bacterial transcriptional activator" evidence="1">
    <location>
        <begin position="100"/>
        <end position="243"/>
    </location>
</feature>
<dbReference type="InterPro" id="IPR011990">
    <property type="entry name" value="TPR-like_helical_dom_sf"/>
</dbReference>
<dbReference type="RefSeq" id="WP_245867080.1">
    <property type="nucleotide sequence ID" value="NZ_PGFF01000001.1"/>
</dbReference>
<dbReference type="Pfam" id="PF25872">
    <property type="entry name" value="HTH_77"/>
    <property type="match status" value="1"/>
</dbReference>
<reference evidence="2 3" key="1">
    <citation type="submission" date="2017-11" db="EMBL/GenBank/DDBJ databases">
        <title>Genomic Encyclopedia of Archaeal and Bacterial Type Strains, Phase II (KMG-II): From Individual Species to Whole Genera.</title>
        <authorList>
            <person name="Goeker M."/>
        </authorList>
    </citation>
    <scope>NUCLEOTIDE SEQUENCE [LARGE SCALE GENOMIC DNA]</scope>
    <source>
        <strain evidence="2 3">DSM 27393</strain>
    </source>
</reference>
<evidence type="ECO:0000259" key="1">
    <source>
        <dbReference type="SMART" id="SM01043"/>
    </source>
</evidence>
<comment type="caution">
    <text evidence="2">The sequence shown here is derived from an EMBL/GenBank/DDBJ whole genome shotgun (WGS) entry which is preliminary data.</text>
</comment>
<dbReference type="Gene3D" id="1.10.10.10">
    <property type="entry name" value="Winged helix-like DNA-binding domain superfamily/Winged helix DNA-binding domain"/>
    <property type="match status" value="1"/>
</dbReference>
<dbReference type="SMART" id="SM01043">
    <property type="entry name" value="BTAD"/>
    <property type="match status" value="1"/>
</dbReference>
<dbReference type="InterPro" id="IPR058852">
    <property type="entry name" value="HTH_77"/>
</dbReference>
<dbReference type="InterPro" id="IPR005158">
    <property type="entry name" value="BTAD"/>
</dbReference>
<proteinExistence type="predicted"/>
<dbReference type="PANTHER" id="PTHR47691">
    <property type="entry name" value="REGULATOR-RELATED"/>
    <property type="match status" value="1"/>
</dbReference>
<dbReference type="SUPFAM" id="SSF52540">
    <property type="entry name" value="P-loop containing nucleoside triphosphate hydrolases"/>
    <property type="match status" value="1"/>
</dbReference>
<gene>
    <name evidence="2" type="ORF">CLV46_2495</name>
</gene>
<accession>A0A2M9CLZ9</accession>
<protein>
    <submittedName>
        <fullName evidence="2">Putative ATPase</fullName>
    </submittedName>
</protein>
<name>A0A2M9CLZ9_9MICO</name>
<dbReference type="Pfam" id="PF03704">
    <property type="entry name" value="BTAD"/>
    <property type="match status" value="1"/>
</dbReference>
<dbReference type="Gene3D" id="1.25.40.10">
    <property type="entry name" value="Tetratricopeptide repeat domain"/>
    <property type="match status" value="2"/>
</dbReference>
<sequence length="920" mass="97923">MSGAGSSTTVSLLGPVTVRHGEVALPIGGDIPRAIVARLALSAGTVVATETLVADIWAEPSDRIVVSLRAHISRLRQGALGDIVEGGRQGYRLLLDPDAVDAVRFSAVVGAADDPSRAIADRIHDLDVALGWWRGRPLADLPDVPFVEDARARLLEEQRLAALALARLRLDAGDAAAARLDLERLTAERPLDEAPTLLLATALARGGRTSDALAALDAYGERLLDQQGLDVPADVRALRADIVRQDPRVLGLTAEAAPVRSNVPIPLTPIVGRAVELEQLAQARGVSRLVTLVGPAGVGKTRLLIEHARQSGAVDEEHYLADLTTTEPGGVAALVAGLVGAASATAAAIATRLEGRRVLLMLDNAEHVLAETRGLVTELLAATERLTAVATSREPLGIAGERLLRVAPFDGDRLPDAVAVFTQRAQDVDDTFELTESTADLVAEVCRLLDGIPLAVELAASRLDVLPLSALLASLPTGTGLGAGRGRHASLGNAIEWSTALLSDSERSLLDQLARFAGPFTLDSVEGICDTGSEPVVVVMLELVRKSLVAVSGDDAGDRRYRLLRAIRQHVRDTDDSDAGAWFDRHARWMAGFAASTAERLSSPDARAAQADLDATRADLRLALDTAVRTGERRLALELFITLASYWYRRGQVDEALDAAERADAVEGDTDPSLEARFRRGRALIAYRAGNGADITRYTVEAAELARESGDAPLEAVALANYAYTSTLFGDAEQGREMMRRSLELADSAPPAIRSEIELCHGQLLRAIGRPQDALRALARAQHLASANGPGWIQAFAPYMTAKVLLDLRRGRDAIAVLKPGLASALATDDPTSALIMLHAIAASTAYIERHEVGARLLGMIDATGTRYGYDTASSEGPDAEDQRRRVREGLTDAAFERAYRAGRTLGFAEARELVESLPS</sequence>
<keyword evidence="3" id="KW-1185">Reference proteome</keyword>
<dbReference type="PANTHER" id="PTHR47691:SF3">
    <property type="entry name" value="HTH-TYPE TRANSCRIPTIONAL REGULATOR RV0890C-RELATED"/>
    <property type="match status" value="1"/>
</dbReference>
<dbReference type="EMBL" id="PGFF01000001">
    <property type="protein sequence ID" value="PJJ72916.1"/>
    <property type="molecule type" value="Genomic_DNA"/>
</dbReference>
<organism evidence="2 3">
    <name type="scientific">Diaminobutyricimonas aerilata</name>
    <dbReference type="NCBI Taxonomy" id="1162967"/>
    <lineage>
        <taxon>Bacteria</taxon>
        <taxon>Bacillati</taxon>
        <taxon>Actinomycetota</taxon>
        <taxon>Actinomycetes</taxon>
        <taxon>Micrococcales</taxon>
        <taxon>Microbacteriaceae</taxon>
        <taxon>Diaminobutyricimonas</taxon>
    </lineage>
</organism>
<dbReference type="GO" id="GO:0003677">
    <property type="term" value="F:DNA binding"/>
    <property type="evidence" value="ECO:0007669"/>
    <property type="project" value="InterPro"/>
</dbReference>
<evidence type="ECO:0000313" key="3">
    <source>
        <dbReference type="Proteomes" id="UP000228758"/>
    </source>
</evidence>
<evidence type="ECO:0000313" key="2">
    <source>
        <dbReference type="EMBL" id="PJJ72916.1"/>
    </source>
</evidence>
<dbReference type="InterPro" id="IPR016032">
    <property type="entry name" value="Sig_transdc_resp-reg_C-effctor"/>
</dbReference>
<dbReference type="InterPro" id="IPR027417">
    <property type="entry name" value="P-loop_NTPase"/>
</dbReference>
<dbReference type="Gene3D" id="3.40.50.300">
    <property type="entry name" value="P-loop containing nucleotide triphosphate hydrolases"/>
    <property type="match status" value="1"/>
</dbReference>
<dbReference type="SUPFAM" id="SSF48452">
    <property type="entry name" value="TPR-like"/>
    <property type="match status" value="3"/>
</dbReference>
<dbReference type="Proteomes" id="UP000228758">
    <property type="component" value="Unassembled WGS sequence"/>
</dbReference>
<dbReference type="InterPro" id="IPR036388">
    <property type="entry name" value="WH-like_DNA-bd_sf"/>
</dbReference>
<dbReference type="AlphaFoldDB" id="A0A2M9CLZ9"/>
<dbReference type="PRINTS" id="PR00364">
    <property type="entry name" value="DISEASERSIST"/>
</dbReference>